<dbReference type="GO" id="GO:0005634">
    <property type="term" value="C:nucleus"/>
    <property type="evidence" value="ECO:0007669"/>
    <property type="project" value="TreeGrafter"/>
</dbReference>
<dbReference type="InterPro" id="IPR039353">
    <property type="entry name" value="TF_Adf1"/>
</dbReference>
<sequence>MIKFREKPELPKIDDGRLIECVKRHDFLYNTKSMDYRNLSLRQKIWSDIAVELDLYNTNFVQKRWKVLREKYSVAYRKYCLDGTIPTWIYYESCNFLEPHVSLKADKKLVKDLFLIEKPISVRKKAQLDENLLIELMKERPALYDRQHEDFRVSSVRKEAWMEIANIAGLDVITVQKRWRVMRDRFVRELRRTKKIEGEAQIECSSFFRDMLFLVRHVKAKTYEAALEGDASDALGDTSMDGWDDNVVAYGIEESEDNKDIFAADEREQDAFEGSSQMSTDYYYEEIIEDGTAESLPETAAEEATESVKFSETNIFKDIVRTTDKSEESRKRKLSEDKSEDTEQPKAKREIVKLSKSTNTHGNQPLFEDDEDAAFCRTLINFLRKFPPHIKSSIELEILQTAMDRFNQLN</sequence>
<dbReference type="GO" id="GO:0006357">
    <property type="term" value="P:regulation of transcription by RNA polymerase II"/>
    <property type="evidence" value="ECO:0007669"/>
    <property type="project" value="TreeGrafter"/>
</dbReference>
<dbReference type="PANTHER" id="PTHR12243:SF67">
    <property type="entry name" value="COREPRESSOR OF PANGOLIN, ISOFORM A-RELATED"/>
    <property type="match status" value="1"/>
</dbReference>
<dbReference type="InterPro" id="IPR006578">
    <property type="entry name" value="MADF-dom"/>
</dbReference>
<evidence type="ECO:0000256" key="1">
    <source>
        <dbReference type="SAM" id="MobiDB-lite"/>
    </source>
</evidence>
<dbReference type="STRING" id="568069.A0A1J1IQY9"/>
<accession>A0A1J1IQY9</accession>
<dbReference type="EMBL" id="CVRI01000058">
    <property type="protein sequence ID" value="CRL02560.1"/>
    <property type="molecule type" value="Genomic_DNA"/>
</dbReference>
<dbReference type="GO" id="GO:0005667">
    <property type="term" value="C:transcription regulator complex"/>
    <property type="evidence" value="ECO:0007669"/>
    <property type="project" value="TreeGrafter"/>
</dbReference>
<dbReference type="PROSITE" id="PS51029">
    <property type="entry name" value="MADF"/>
    <property type="match status" value="2"/>
</dbReference>
<feature type="domain" description="MADF" evidence="2">
    <location>
        <begin position="132"/>
        <end position="219"/>
    </location>
</feature>
<organism evidence="3 4">
    <name type="scientific">Clunio marinus</name>
    <dbReference type="NCBI Taxonomy" id="568069"/>
    <lineage>
        <taxon>Eukaryota</taxon>
        <taxon>Metazoa</taxon>
        <taxon>Ecdysozoa</taxon>
        <taxon>Arthropoda</taxon>
        <taxon>Hexapoda</taxon>
        <taxon>Insecta</taxon>
        <taxon>Pterygota</taxon>
        <taxon>Neoptera</taxon>
        <taxon>Endopterygota</taxon>
        <taxon>Diptera</taxon>
        <taxon>Nematocera</taxon>
        <taxon>Chironomoidea</taxon>
        <taxon>Chironomidae</taxon>
        <taxon>Clunio</taxon>
    </lineage>
</organism>
<dbReference type="Pfam" id="PF10545">
    <property type="entry name" value="MADF_DNA_bdg"/>
    <property type="match status" value="2"/>
</dbReference>
<dbReference type="Proteomes" id="UP000183832">
    <property type="component" value="Unassembled WGS sequence"/>
</dbReference>
<name>A0A1J1IQY9_9DIPT</name>
<feature type="region of interest" description="Disordered" evidence="1">
    <location>
        <begin position="326"/>
        <end position="349"/>
    </location>
</feature>
<dbReference type="AlphaFoldDB" id="A0A1J1IQY9"/>
<dbReference type="PANTHER" id="PTHR12243">
    <property type="entry name" value="MADF DOMAIN TRANSCRIPTION FACTOR"/>
    <property type="match status" value="1"/>
</dbReference>
<evidence type="ECO:0000313" key="3">
    <source>
        <dbReference type="EMBL" id="CRL02560.1"/>
    </source>
</evidence>
<dbReference type="SMART" id="SM00595">
    <property type="entry name" value="MADF"/>
    <property type="match status" value="2"/>
</dbReference>
<protein>
    <submittedName>
        <fullName evidence="3">CLUMA_CG015869, isoform A</fullName>
    </submittedName>
</protein>
<gene>
    <name evidence="3" type="ORF">CLUMA_CG015869</name>
</gene>
<evidence type="ECO:0000259" key="2">
    <source>
        <dbReference type="PROSITE" id="PS51029"/>
    </source>
</evidence>
<evidence type="ECO:0000313" key="4">
    <source>
        <dbReference type="Proteomes" id="UP000183832"/>
    </source>
</evidence>
<reference evidence="3 4" key="1">
    <citation type="submission" date="2015-04" db="EMBL/GenBank/DDBJ databases">
        <authorList>
            <person name="Syromyatnikov M.Y."/>
            <person name="Popov V.N."/>
        </authorList>
    </citation>
    <scope>NUCLEOTIDE SEQUENCE [LARGE SCALE GENOMIC DNA]</scope>
</reference>
<proteinExistence type="predicted"/>
<dbReference type="OrthoDB" id="7789738at2759"/>
<feature type="domain" description="MADF" evidence="2">
    <location>
        <begin position="17"/>
        <end position="102"/>
    </location>
</feature>
<keyword evidence="4" id="KW-1185">Reference proteome</keyword>